<reference evidence="2" key="1">
    <citation type="journal article" date="2023" name="Science">
        <title>Genome structures resolve the early diversification of teleost fishes.</title>
        <authorList>
            <person name="Parey E."/>
            <person name="Louis A."/>
            <person name="Montfort J."/>
            <person name="Bouchez O."/>
            <person name="Roques C."/>
            <person name="Iampietro C."/>
            <person name="Lluch J."/>
            <person name="Castinel A."/>
            <person name="Donnadieu C."/>
            <person name="Desvignes T."/>
            <person name="Floi Bucao C."/>
            <person name="Jouanno E."/>
            <person name="Wen M."/>
            <person name="Mejri S."/>
            <person name="Dirks R."/>
            <person name="Jansen H."/>
            <person name="Henkel C."/>
            <person name="Chen W.J."/>
            <person name="Zahm M."/>
            <person name="Cabau C."/>
            <person name="Klopp C."/>
            <person name="Thompson A.W."/>
            <person name="Robinson-Rechavi M."/>
            <person name="Braasch I."/>
            <person name="Lecointre G."/>
            <person name="Bobe J."/>
            <person name="Postlethwait J.H."/>
            <person name="Berthelot C."/>
            <person name="Roest Crollius H."/>
            <person name="Guiguen Y."/>
        </authorList>
    </citation>
    <scope>NUCLEOTIDE SEQUENCE</scope>
    <source>
        <strain evidence="2">WJC10195</strain>
    </source>
</reference>
<name>A0A9Q1G405_SYNKA</name>
<evidence type="ECO:0000313" key="2">
    <source>
        <dbReference type="EMBL" id="KAJ8374571.1"/>
    </source>
</evidence>
<dbReference type="AlphaFoldDB" id="A0A9Q1G405"/>
<dbReference type="EMBL" id="JAINUF010000002">
    <property type="protein sequence ID" value="KAJ8374571.1"/>
    <property type="molecule type" value="Genomic_DNA"/>
</dbReference>
<gene>
    <name evidence="2" type="ORF">SKAU_G00051510</name>
</gene>
<feature type="region of interest" description="Disordered" evidence="1">
    <location>
        <begin position="209"/>
        <end position="230"/>
    </location>
</feature>
<organism evidence="2 3">
    <name type="scientific">Synaphobranchus kaupii</name>
    <name type="common">Kaup's arrowtooth eel</name>
    <dbReference type="NCBI Taxonomy" id="118154"/>
    <lineage>
        <taxon>Eukaryota</taxon>
        <taxon>Metazoa</taxon>
        <taxon>Chordata</taxon>
        <taxon>Craniata</taxon>
        <taxon>Vertebrata</taxon>
        <taxon>Euteleostomi</taxon>
        <taxon>Actinopterygii</taxon>
        <taxon>Neopterygii</taxon>
        <taxon>Teleostei</taxon>
        <taxon>Anguilliformes</taxon>
        <taxon>Synaphobranchidae</taxon>
        <taxon>Synaphobranchus</taxon>
    </lineage>
</organism>
<dbReference type="Proteomes" id="UP001152622">
    <property type="component" value="Chromosome 2"/>
</dbReference>
<keyword evidence="3" id="KW-1185">Reference proteome</keyword>
<evidence type="ECO:0000313" key="3">
    <source>
        <dbReference type="Proteomes" id="UP001152622"/>
    </source>
</evidence>
<protein>
    <submittedName>
        <fullName evidence="2">Uncharacterized protein</fullName>
    </submittedName>
</protein>
<comment type="caution">
    <text evidence="2">The sequence shown here is derived from an EMBL/GenBank/DDBJ whole genome shotgun (WGS) entry which is preliminary data.</text>
</comment>
<proteinExistence type="predicted"/>
<accession>A0A9Q1G405</accession>
<sequence length="230" mass="25114">MPFISEWRVQQQAAFRCTFSALFGLVLELQIKSCARAYLMFCGSLYRESPLSTLRGGIQTGICGQTPQSCSPPLKGQFSPMPAPKSSSAPAETGQVNRLRCAPVDLISAPREHAQENPYVHITPRSCVHASLNSPGHSCSSARHHPGLRAALVGGFKEAVYPGECCWEEEWLSFYPRETAYEPPSSSKPVPTWGTRLSPARVNKERPFYARAAHQSSRPAPFPAAGDEGP</sequence>
<evidence type="ECO:0000256" key="1">
    <source>
        <dbReference type="SAM" id="MobiDB-lite"/>
    </source>
</evidence>